<comment type="caution">
    <text evidence="3">The sequence shown here is derived from an EMBL/GenBank/DDBJ whole genome shotgun (WGS) entry which is preliminary data.</text>
</comment>
<protein>
    <recommendedName>
        <fullName evidence="2">NAD-dependent epimerase/dehydratase domain-containing protein</fullName>
    </recommendedName>
</protein>
<dbReference type="PRINTS" id="PR01713">
    <property type="entry name" value="NUCEPIMERASE"/>
</dbReference>
<accession>A0A1F5IA77</accession>
<dbReference type="InterPro" id="IPR036291">
    <property type="entry name" value="NAD(P)-bd_dom_sf"/>
</dbReference>
<dbReference type="InterPro" id="IPR001509">
    <property type="entry name" value="Epimerase_deHydtase"/>
</dbReference>
<evidence type="ECO:0000313" key="4">
    <source>
        <dbReference type="Proteomes" id="UP000177300"/>
    </source>
</evidence>
<dbReference type="Pfam" id="PF01370">
    <property type="entry name" value="Epimerase"/>
    <property type="match status" value="1"/>
</dbReference>
<dbReference type="SUPFAM" id="SSF51735">
    <property type="entry name" value="NAD(P)-binding Rossmann-fold domains"/>
    <property type="match status" value="1"/>
</dbReference>
<name>A0A1F5IA77_9BACT</name>
<dbReference type="Gene3D" id="3.40.50.720">
    <property type="entry name" value="NAD(P)-binding Rossmann-like Domain"/>
    <property type="match status" value="1"/>
</dbReference>
<organism evidence="3 4">
    <name type="scientific">Candidatus Curtissbacteria bacterium RIFCSPLOWO2_12_FULL_38_9</name>
    <dbReference type="NCBI Taxonomy" id="1797735"/>
    <lineage>
        <taxon>Bacteria</taxon>
        <taxon>Candidatus Curtissiibacteriota</taxon>
    </lineage>
</organism>
<feature type="domain" description="NAD-dependent epimerase/dehydratase" evidence="2">
    <location>
        <begin position="9"/>
        <end position="228"/>
    </location>
</feature>
<dbReference type="AlphaFoldDB" id="A0A1F5IA77"/>
<evidence type="ECO:0000259" key="2">
    <source>
        <dbReference type="Pfam" id="PF01370"/>
    </source>
</evidence>
<gene>
    <name evidence="3" type="ORF">A3G14_05445</name>
</gene>
<reference evidence="3 4" key="1">
    <citation type="journal article" date="2016" name="Nat. Commun.">
        <title>Thousands of microbial genomes shed light on interconnected biogeochemical processes in an aquifer system.</title>
        <authorList>
            <person name="Anantharaman K."/>
            <person name="Brown C.T."/>
            <person name="Hug L.A."/>
            <person name="Sharon I."/>
            <person name="Castelle C.J."/>
            <person name="Probst A.J."/>
            <person name="Thomas B.C."/>
            <person name="Singh A."/>
            <person name="Wilkins M.J."/>
            <person name="Karaoz U."/>
            <person name="Brodie E.L."/>
            <person name="Williams K.H."/>
            <person name="Hubbard S.S."/>
            <person name="Banfield J.F."/>
        </authorList>
    </citation>
    <scope>NUCLEOTIDE SEQUENCE [LARGE SCALE GENOMIC DNA]</scope>
</reference>
<sequence>MNLKGKKFLVTGGSGFIGSHLIERLTEYGAYVENFDLSQGRDIQDEKQLSQAIKKKSDAIFHLAGFSGSKESNENIEKSFKINTLATVNLIEHVLKYSPKTKIVLSSSRLEYGTPKYLPVDEKHPTNPISAYGLSKLCATQMVLIYYKTKSLNVTVFRTSNVYGSHPHAKFSGYNIVNHFIDLAKQNKTLTIFGEGDQKRDYLYIDDMIDAFILSADSKANGKIYNLGLGSAISLKEMAELIIKTIGKGRIRYVRWPDNYKAVETGDYVTDISKIKRELGFSPKIDFETGILRTINNN</sequence>
<evidence type="ECO:0000256" key="1">
    <source>
        <dbReference type="ARBA" id="ARBA00007637"/>
    </source>
</evidence>
<comment type="similarity">
    <text evidence="1">Belongs to the NAD(P)-dependent epimerase/dehydratase family.</text>
</comment>
<evidence type="ECO:0000313" key="3">
    <source>
        <dbReference type="EMBL" id="OGE13297.1"/>
    </source>
</evidence>
<proteinExistence type="inferred from homology"/>
<dbReference type="EMBL" id="MFBY01000038">
    <property type="protein sequence ID" value="OGE13297.1"/>
    <property type="molecule type" value="Genomic_DNA"/>
</dbReference>
<dbReference type="Proteomes" id="UP000177300">
    <property type="component" value="Unassembled WGS sequence"/>
</dbReference>
<dbReference type="PANTHER" id="PTHR43000">
    <property type="entry name" value="DTDP-D-GLUCOSE 4,6-DEHYDRATASE-RELATED"/>
    <property type="match status" value="1"/>
</dbReference>